<dbReference type="HOGENOM" id="CLU_2525753_0_0_5"/>
<organism evidence="2 3">
    <name type="scientific">Sinorhizobium meliloti (strain SM11)</name>
    <dbReference type="NCBI Taxonomy" id="707241"/>
    <lineage>
        <taxon>Bacteria</taxon>
        <taxon>Pseudomonadati</taxon>
        <taxon>Pseudomonadota</taxon>
        <taxon>Alphaproteobacteria</taxon>
        <taxon>Hyphomicrobiales</taxon>
        <taxon>Rhizobiaceae</taxon>
        <taxon>Sinorhizobium/Ensifer group</taxon>
        <taxon>Sinorhizobium</taxon>
    </lineage>
</organism>
<dbReference type="KEGG" id="smx:SM11_pC0039"/>
<accession>F7XAS8</accession>
<feature type="compositionally biased region" description="Basic and acidic residues" evidence="1">
    <location>
        <begin position="1"/>
        <end position="14"/>
    </location>
</feature>
<reference evidence="2 3" key="1">
    <citation type="journal article" date="2011" name="J. Biotechnol.">
        <title>The complete genome sequence of the dominant Sinorhizobium meliloti field isolate SM11 extends the S. meliloti pan-genome.</title>
        <authorList>
            <person name="Schneiker-Bekel S."/>
            <person name="Wibberg D."/>
            <person name="Bekel T."/>
            <person name="Blom J."/>
            <person name="Linke B."/>
            <person name="Neuweger H."/>
            <person name="Stiens M."/>
            <person name="Vorholter F.J."/>
            <person name="Weidner S."/>
            <person name="Goesmann A."/>
            <person name="Puhler A."/>
            <person name="Schluter A."/>
        </authorList>
    </citation>
    <scope>NUCLEOTIDE SEQUENCE [LARGE SCALE GENOMIC DNA]</scope>
    <source>
        <strain evidence="2 3">SM11</strain>
        <plasmid evidence="3">pSmeSM11c</plasmid>
    </source>
</reference>
<geneLocation type="plasmid" evidence="2 3">
    <name>pSmeSM11c</name>
</geneLocation>
<sequence>MRQNERLERFRGSEKSGNALEAFRPDKRHDQIDRERDGDDEPDQSLGHRTLLKPAQGARIKRERGKAANTGGKEKKIGHGHSPD</sequence>
<dbReference type="EMBL" id="CP001831">
    <property type="protein sequence ID" value="AEH81112.1"/>
    <property type="molecule type" value="Genomic_DNA"/>
</dbReference>
<gene>
    <name evidence="2" type="ordered locus">SM11_pC0039</name>
</gene>
<dbReference type="AlphaFoldDB" id="F7XAS8"/>
<dbReference type="Proteomes" id="UP000009045">
    <property type="component" value="Plasmid pSmeSM11c"/>
</dbReference>
<evidence type="ECO:0000313" key="3">
    <source>
        <dbReference type="Proteomes" id="UP000009045"/>
    </source>
</evidence>
<evidence type="ECO:0000313" key="2">
    <source>
        <dbReference type="EMBL" id="AEH81112.1"/>
    </source>
</evidence>
<proteinExistence type="predicted"/>
<protein>
    <submittedName>
        <fullName evidence="2">Uncharacterized protein</fullName>
    </submittedName>
</protein>
<keyword evidence="2" id="KW-0614">Plasmid</keyword>
<feature type="compositionally biased region" description="Basic and acidic residues" evidence="1">
    <location>
        <begin position="23"/>
        <end position="37"/>
    </location>
</feature>
<feature type="region of interest" description="Disordered" evidence="1">
    <location>
        <begin position="1"/>
        <end position="84"/>
    </location>
</feature>
<feature type="compositionally biased region" description="Basic and acidic residues" evidence="1">
    <location>
        <begin position="72"/>
        <end position="84"/>
    </location>
</feature>
<evidence type="ECO:0000256" key="1">
    <source>
        <dbReference type="SAM" id="MobiDB-lite"/>
    </source>
</evidence>
<name>F7XAS8_SINMM</name>